<dbReference type="InterPro" id="IPR011009">
    <property type="entry name" value="Kinase-like_dom_sf"/>
</dbReference>
<dbReference type="RefSeq" id="WP_015748638.1">
    <property type="nucleotide sequence ID" value="NC_013235.1"/>
</dbReference>
<reference evidence="1 2" key="2">
    <citation type="journal article" date="2010" name="Stand. Genomic Sci.">
        <title>Complete genome sequence of Nakamurella multipartita type strain (Y-104).</title>
        <authorList>
            <person name="Tice H."/>
            <person name="Mayilraj S."/>
            <person name="Sims D."/>
            <person name="Lapidus A."/>
            <person name="Nolan M."/>
            <person name="Lucas S."/>
            <person name="Glavina Del Rio T."/>
            <person name="Copeland A."/>
            <person name="Cheng J.F."/>
            <person name="Meincke L."/>
            <person name="Bruce D."/>
            <person name="Goodwin L."/>
            <person name="Pitluck S."/>
            <person name="Ivanova N."/>
            <person name="Mavromatis K."/>
            <person name="Ovchinnikova G."/>
            <person name="Pati A."/>
            <person name="Chen A."/>
            <person name="Palaniappan K."/>
            <person name="Land M."/>
            <person name="Hauser L."/>
            <person name="Chang Y.J."/>
            <person name="Jeffries C.D."/>
            <person name="Detter J.C."/>
            <person name="Brettin T."/>
            <person name="Rohde M."/>
            <person name="Goker M."/>
            <person name="Bristow J."/>
            <person name="Eisen J.A."/>
            <person name="Markowitz V."/>
            <person name="Hugenholtz P."/>
            <person name="Kyrpides N.C."/>
            <person name="Klenk H.P."/>
            <person name="Chen F."/>
        </authorList>
    </citation>
    <scope>NUCLEOTIDE SEQUENCE [LARGE SCALE GENOMIC DNA]</scope>
    <source>
        <strain evidence="2">ATCC 700099 / DSM 44233 / CIP 104796 / JCM 9543 / NBRC 105858 / Y-104</strain>
    </source>
</reference>
<dbReference type="Proteomes" id="UP000002218">
    <property type="component" value="Chromosome"/>
</dbReference>
<dbReference type="STRING" id="479431.Namu_3445"/>
<keyword evidence="2" id="KW-1185">Reference proteome</keyword>
<dbReference type="PANTHER" id="PTHR12149:SF8">
    <property type="entry name" value="PROTEIN-RIBULOSAMINE 3-KINASE"/>
    <property type="match status" value="1"/>
</dbReference>
<protein>
    <submittedName>
        <fullName evidence="1">Aminoglycoside phosphotransferase</fullName>
    </submittedName>
</protein>
<dbReference type="PANTHER" id="PTHR12149">
    <property type="entry name" value="FRUCTOSAMINE 3 KINASE-RELATED PROTEIN"/>
    <property type="match status" value="1"/>
</dbReference>
<dbReference type="InParanoid" id="C8XE69"/>
<accession>C8XE69</accession>
<dbReference type="eggNOG" id="COG3001">
    <property type="taxonomic scope" value="Bacteria"/>
</dbReference>
<dbReference type="SUPFAM" id="SSF56112">
    <property type="entry name" value="Protein kinase-like (PK-like)"/>
    <property type="match status" value="1"/>
</dbReference>
<keyword evidence="1" id="KW-0808">Transferase</keyword>
<dbReference type="Gene3D" id="3.30.200.20">
    <property type="entry name" value="Phosphorylase Kinase, domain 1"/>
    <property type="match status" value="1"/>
</dbReference>
<dbReference type="GO" id="GO:0016740">
    <property type="term" value="F:transferase activity"/>
    <property type="evidence" value="ECO:0007669"/>
    <property type="project" value="UniProtKB-KW"/>
</dbReference>
<name>C8XE69_NAKMY</name>
<proteinExistence type="predicted"/>
<dbReference type="Gene3D" id="3.90.1200.10">
    <property type="match status" value="1"/>
</dbReference>
<dbReference type="HOGENOM" id="CLU_036517_0_1_11"/>
<dbReference type="KEGG" id="nml:Namu_3445"/>
<dbReference type="AlphaFoldDB" id="C8XE69"/>
<dbReference type="InterPro" id="IPR016477">
    <property type="entry name" value="Fructo-/Ketosamine-3-kinase"/>
</dbReference>
<dbReference type="EMBL" id="CP001737">
    <property type="protein sequence ID" value="ACV79772.1"/>
    <property type="molecule type" value="Genomic_DNA"/>
</dbReference>
<sequence length="271" mass="30278">MSLADPAPTEPDWPAGLPRPVRERALPGGFIGRTAQAELADGRTVVIKRCPYPAAQEADGLRALAQAGVPVPAVLGVGERVLVLDRVQGEPDWAGLGRAVARMHRCTADRFGWPIENFHGRFPQDNTWTTHWPTFYVRHRVAPQLARADLPGQLRERIERACAGPLPDLLRPDPPASLTHGDLWPGNMIDGRWLVDPAVSYADRELDLAYLSLSSEVPAEFTAAYRAEYPPDPGFEERRPALLLHKHLVNVRHFGDRALPRLWSLLEHYDW</sequence>
<gene>
    <name evidence="1" type="ordered locus">Namu_3445</name>
</gene>
<evidence type="ECO:0000313" key="1">
    <source>
        <dbReference type="EMBL" id="ACV79772.1"/>
    </source>
</evidence>
<organism evidence="1 2">
    <name type="scientific">Nakamurella multipartita (strain ATCC 700099 / DSM 44233 / CIP 104796 / JCM 9543 / NBRC 105858 / Y-104)</name>
    <name type="common">Microsphaera multipartita</name>
    <dbReference type="NCBI Taxonomy" id="479431"/>
    <lineage>
        <taxon>Bacteria</taxon>
        <taxon>Bacillati</taxon>
        <taxon>Actinomycetota</taxon>
        <taxon>Actinomycetes</taxon>
        <taxon>Nakamurellales</taxon>
        <taxon>Nakamurellaceae</taxon>
        <taxon>Nakamurella</taxon>
    </lineage>
</organism>
<reference evidence="2" key="1">
    <citation type="submission" date="2009-09" db="EMBL/GenBank/DDBJ databases">
        <title>The complete genome of Nakamurella multipartita DSM 44233.</title>
        <authorList>
            <consortium name="US DOE Joint Genome Institute (JGI-PGF)"/>
            <person name="Lucas S."/>
            <person name="Copeland A."/>
            <person name="Lapidus A."/>
            <person name="Glavina del Rio T."/>
            <person name="Dalin E."/>
            <person name="Tice H."/>
            <person name="Bruce D."/>
            <person name="Goodwin L."/>
            <person name="Pitluck S."/>
            <person name="Kyrpides N."/>
            <person name="Mavromatis K."/>
            <person name="Ivanova N."/>
            <person name="Ovchinnikova G."/>
            <person name="Sims D."/>
            <person name="Meincke L."/>
            <person name="Brettin T."/>
            <person name="Detter J.C."/>
            <person name="Han C."/>
            <person name="Larimer F."/>
            <person name="Land M."/>
            <person name="Hauser L."/>
            <person name="Markowitz V."/>
            <person name="Cheng J.-F."/>
            <person name="Hugenholtz P."/>
            <person name="Woyke T."/>
            <person name="Wu D."/>
            <person name="Klenk H.-P."/>
            <person name="Eisen J.A."/>
        </authorList>
    </citation>
    <scope>NUCLEOTIDE SEQUENCE [LARGE SCALE GENOMIC DNA]</scope>
    <source>
        <strain evidence="2">ATCC 700099 / DSM 44233 / CIP 104796 / JCM 9543 / NBRC 105858 / Y-104</strain>
    </source>
</reference>
<evidence type="ECO:0000313" key="2">
    <source>
        <dbReference type="Proteomes" id="UP000002218"/>
    </source>
</evidence>
<dbReference type="Pfam" id="PF03881">
    <property type="entry name" value="Fructosamin_kin"/>
    <property type="match status" value="1"/>
</dbReference>